<feature type="active site" evidence="13">
    <location>
        <position position="290"/>
    </location>
</feature>
<feature type="region of interest" description="Disordered" evidence="15">
    <location>
        <begin position="124"/>
        <end position="143"/>
    </location>
</feature>
<feature type="binding site" evidence="14">
    <location>
        <position position="113"/>
    </location>
    <ligand>
        <name>Zn(2+)</name>
        <dbReference type="ChEBI" id="CHEBI:29105"/>
    </ligand>
</feature>
<feature type="domain" description="Mannose-6-phosphate isomerase cupin" evidence="18">
    <location>
        <begin position="328"/>
        <end position="404"/>
    </location>
</feature>
<dbReference type="NCBIfam" id="TIGR00218">
    <property type="entry name" value="manA"/>
    <property type="match status" value="1"/>
</dbReference>
<dbReference type="OrthoDB" id="9792649at2"/>
<evidence type="ECO:0000256" key="12">
    <source>
        <dbReference type="ARBA" id="ARBA00058469"/>
    </source>
</evidence>
<evidence type="ECO:0000256" key="15">
    <source>
        <dbReference type="SAM" id="MobiDB-lite"/>
    </source>
</evidence>
<name>A0A1Q9HBA6_9VIBR</name>
<dbReference type="EC" id="5.3.1.8" evidence="4"/>
<keyword evidence="6" id="KW-0963">Cytoplasm</keyword>
<accession>A0A1Q9HBA6</accession>
<dbReference type="Gene3D" id="1.10.441.10">
    <property type="entry name" value="Phosphomannose Isomerase, domain 2"/>
    <property type="match status" value="1"/>
</dbReference>
<evidence type="ECO:0000256" key="14">
    <source>
        <dbReference type="PIRSR" id="PIRSR001480-2"/>
    </source>
</evidence>
<dbReference type="GO" id="GO:0005829">
    <property type="term" value="C:cytosol"/>
    <property type="evidence" value="ECO:0007669"/>
    <property type="project" value="TreeGrafter"/>
</dbReference>
<keyword evidence="8 14" id="KW-0862">Zinc</keyword>
<evidence type="ECO:0000259" key="18">
    <source>
        <dbReference type="Pfam" id="PF21621"/>
    </source>
</evidence>
<evidence type="ECO:0000313" key="20">
    <source>
        <dbReference type="Proteomes" id="UP000186313"/>
    </source>
</evidence>
<dbReference type="GO" id="GO:0005975">
    <property type="term" value="P:carbohydrate metabolic process"/>
    <property type="evidence" value="ECO:0007669"/>
    <property type="project" value="InterPro"/>
</dbReference>
<feature type="domain" description="Phosphomannose isomerase type I catalytic" evidence="16">
    <location>
        <begin position="17"/>
        <end position="164"/>
    </location>
</feature>
<dbReference type="AlphaFoldDB" id="A0A1Q9HBA6"/>
<dbReference type="GO" id="GO:0004476">
    <property type="term" value="F:mannose-6-phosphate isomerase activity"/>
    <property type="evidence" value="ECO:0007669"/>
    <property type="project" value="UniProtKB-EC"/>
</dbReference>
<reference evidence="19 20" key="1">
    <citation type="submission" date="2016-09" db="EMBL/GenBank/DDBJ databases">
        <title>Genomic Taxonomy of the Vibrionaceae.</title>
        <authorList>
            <person name="Gonzalez-Castillo A."/>
            <person name="Gomez-Gil B."/>
            <person name="Enciso-Ibarra K."/>
        </authorList>
    </citation>
    <scope>NUCLEOTIDE SEQUENCE [LARGE SCALE GENOMIC DNA]</scope>
    <source>
        <strain evidence="19 20">CAIM 703</strain>
    </source>
</reference>
<evidence type="ECO:0000256" key="3">
    <source>
        <dbReference type="ARBA" id="ARBA00010772"/>
    </source>
</evidence>
<sequence>MSDFRTDNNAPLQTMFFPMTNVIQNYAWGSTTSVNQLFGIANPNGEPQAEIWMGAHPNGCSMVENQGQTTKLSDLINSNINAFLGESIAKRFGELPYLFKVLAAEKALSIQVHPNKQQAETGFAREEQQGIPHTAANRNYKDPNHKPELVYALTPYQAMNGFRSIQEVIANFTRLDIAELAPLVQQLVDNQNPQGLSAFFSGLLSLEGASKDKALTALLAYANNSQDPLMALIVELETQYPGDIGLFVPLTLNIITLQPGQAMFLDAETPHAYIKGTGLEIMANSDNVLRAGLTPKYMDIEELVACTIFEEKPFDSLLLEPNVNDQMLEYPIPVEDFKFAIIPSSDQRVVDIVSAEILMPLDGSMTITHSNGQRCVIEKGQSVFIPAYAQSYTLQSDARVARAYS</sequence>
<dbReference type="PANTHER" id="PTHR10309">
    <property type="entry name" value="MANNOSE-6-PHOSPHATE ISOMERASE"/>
    <property type="match status" value="1"/>
</dbReference>
<evidence type="ECO:0000256" key="7">
    <source>
        <dbReference type="ARBA" id="ARBA00022723"/>
    </source>
</evidence>
<dbReference type="FunFam" id="2.60.120.10:FF:000030">
    <property type="entry name" value="Mannose-6-phosphate isomerase ManA"/>
    <property type="match status" value="1"/>
</dbReference>
<gene>
    <name evidence="19" type="ORF">BIY22_12330</name>
</gene>
<feature type="binding site" evidence="14">
    <location>
        <position position="271"/>
    </location>
    <ligand>
        <name>Zn(2+)</name>
        <dbReference type="ChEBI" id="CHEBI:29105"/>
    </ligand>
</feature>
<comment type="function">
    <text evidence="12">Involved in the conversion of glucose to GDP-L-fucose, which can be converted to L-fucose, a capsular polysaccharide.</text>
</comment>
<feature type="binding site" evidence="14">
    <location>
        <position position="111"/>
    </location>
    <ligand>
        <name>Zn(2+)</name>
        <dbReference type="ChEBI" id="CHEBI:29105"/>
    </ligand>
</feature>
<evidence type="ECO:0000256" key="13">
    <source>
        <dbReference type="PIRSR" id="PIRSR001480-1"/>
    </source>
</evidence>
<dbReference type="PIRSF" id="PIRSF001480">
    <property type="entry name" value="Mannose-6-phosphate_isomerase"/>
    <property type="match status" value="1"/>
</dbReference>
<dbReference type="InterPro" id="IPR018050">
    <property type="entry name" value="Pmannose_isomerase-type1_CS"/>
</dbReference>
<dbReference type="Pfam" id="PF20512">
    <property type="entry name" value="PMI_typeI_hel"/>
    <property type="match status" value="1"/>
</dbReference>
<evidence type="ECO:0000256" key="10">
    <source>
        <dbReference type="ARBA" id="ARBA00029741"/>
    </source>
</evidence>
<dbReference type="Gene3D" id="2.60.120.10">
    <property type="entry name" value="Jelly Rolls"/>
    <property type="match status" value="2"/>
</dbReference>
<feature type="domain" description="Phosphomannose isomerase type I helical insertion" evidence="17">
    <location>
        <begin position="190"/>
        <end position="252"/>
    </location>
</feature>
<dbReference type="InterPro" id="IPR014710">
    <property type="entry name" value="RmlC-like_jellyroll"/>
</dbReference>
<protein>
    <recommendedName>
        <fullName evidence="5">Mannose-6-phosphate isomerase</fullName>
        <ecNumber evidence="4">5.3.1.8</ecNumber>
    </recommendedName>
    <alternativeName>
        <fullName evidence="10">Phosphohexomutase</fullName>
    </alternativeName>
    <alternativeName>
        <fullName evidence="11">Phosphomannose isomerase</fullName>
    </alternativeName>
</protein>
<dbReference type="InterPro" id="IPR016305">
    <property type="entry name" value="Mannose-6-P_Isomerase"/>
</dbReference>
<comment type="caution">
    <text evidence="19">The sequence shown here is derived from an EMBL/GenBank/DDBJ whole genome shotgun (WGS) entry which is preliminary data.</text>
</comment>
<organism evidence="19 20">
    <name type="scientific">Vibrio panuliri</name>
    <dbReference type="NCBI Taxonomy" id="1381081"/>
    <lineage>
        <taxon>Bacteria</taxon>
        <taxon>Pseudomonadati</taxon>
        <taxon>Pseudomonadota</taxon>
        <taxon>Gammaproteobacteria</taxon>
        <taxon>Vibrionales</taxon>
        <taxon>Vibrionaceae</taxon>
        <taxon>Vibrio</taxon>
    </lineage>
</organism>
<dbReference type="InterPro" id="IPR001250">
    <property type="entry name" value="Man6P_Isoase-1"/>
</dbReference>
<dbReference type="PRINTS" id="PR00714">
    <property type="entry name" value="MAN6PISMRASE"/>
</dbReference>
<dbReference type="SUPFAM" id="SSF51182">
    <property type="entry name" value="RmlC-like cupins"/>
    <property type="match status" value="1"/>
</dbReference>
<dbReference type="GO" id="GO:0008270">
    <property type="term" value="F:zinc ion binding"/>
    <property type="evidence" value="ECO:0007669"/>
    <property type="project" value="InterPro"/>
</dbReference>
<proteinExistence type="inferred from homology"/>
<evidence type="ECO:0000313" key="19">
    <source>
        <dbReference type="EMBL" id="OLQ86427.1"/>
    </source>
</evidence>
<dbReference type="InterPro" id="IPR049071">
    <property type="entry name" value="MPI_cupin_dom"/>
</dbReference>
<evidence type="ECO:0000256" key="5">
    <source>
        <dbReference type="ARBA" id="ARBA00018236"/>
    </source>
</evidence>
<dbReference type="InterPro" id="IPR046458">
    <property type="entry name" value="PMI_typeI_hel"/>
</dbReference>
<dbReference type="RefSeq" id="WP_075710418.1">
    <property type="nucleotide sequence ID" value="NZ_MJMJ01000043.1"/>
</dbReference>
<evidence type="ECO:0000256" key="4">
    <source>
        <dbReference type="ARBA" id="ARBA00011956"/>
    </source>
</evidence>
<evidence type="ECO:0000256" key="11">
    <source>
        <dbReference type="ARBA" id="ARBA00030762"/>
    </source>
</evidence>
<comment type="subcellular location">
    <subcellularLocation>
        <location evidence="2">Cytoplasm</location>
    </subcellularLocation>
</comment>
<dbReference type="EMBL" id="MJMJ01000043">
    <property type="protein sequence ID" value="OLQ86427.1"/>
    <property type="molecule type" value="Genomic_DNA"/>
</dbReference>
<evidence type="ECO:0000256" key="6">
    <source>
        <dbReference type="ARBA" id="ARBA00022490"/>
    </source>
</evidence>
<dbReference type="GO" id="GO:0009298">
    <property type="term" value="P:GDP-mannose biosynthetic process"/>
    <property type="evidence" value="ECO:0007669"/>
    <property type="project" value="InterPro"/>
</dbReference>
<keyword evidence="7 14" id="KW-0479">Metal-binding</keyword>
<evidence type="ECO:0000256" key="1">
    <source>
        <dbReference type="ARBA" id="ARBA00000757"/>
    </source>
</evidence>
<evidence type="ECO:0000259" key="17">
    <source>
        <dbReference type="Pfam" id="PF20512"/>
    </source>
</evidence>
<evidence type="ECO:0000256" key="9">
    <source>
        <dbReference type="ARBA" id="ARBA00023235"/>
    </source>
</evidence>
<dbReference type="Pfam" id="PF20511">
    <property type="entry name" value="PMI_typeI_cat"/>
    <property type="match status" value="1"/>
</dbReference>
<dbReference type="InterPro" id="IPR011051">
    <property type="entry name" value="RmlC_Cupin_sf"/>
</dbReference>
<dbReference type="STRING" id="1381081.BIY22_12330"/>
<comment type="cofactor">
    <cofactor evidence="14">
        <name>Zn(2+)</name>
        <dbReference type="ChEBI" id="CHEBI:29105"/>
    </cofactor>
    <text evidence="14">Binds 1 zinc ion per subunit.</text>
</comment>
<dbReference type="InterPro" id="IPR046457">
    <property type="entry name" value="PMI_typeI_cat"/>
</dbReference>
<dbReference type="PANTHER" id="PTHR10309:SF0">
    <property type="entry name" value="MANNOSE-6-PHOSPHATE ISOMERASE"/>
    <property type="match status" value="1"/>
</dbReference>
<keyword evidence="9 19" id="KW-0413">Isomerase</keyword>
<dbReference type="CDD" id="cd07011">
    <property type="entry name" value="cupin_PMI_type_I_N"/>
    <property type="match status" value="1"/>
</dbReference>
<dbReference type="Pfam" id="PF21621">
    <property type="entry name" value="MPI_cupin_dom"/>
    <property type="match status" value="1"/>
</dbReference>
<comment type="catalytic activity">
    <reaction evidence="1">
        <text>D-mannose 6-phosphate = D-fructose 6-phosphate</text>
        <dbReference type="Rhea" id="RHEA:12356"/>
        <dbReference type="ChEBI" id="CHEBI:58735"/>
        <dbReference type="ChEBI" id="CHEBI:61527"/>
        <dbReference type="EC" id="5.3.1.8"/>
    </reaction>
</comment>
<dbReference type="Proteomes" id="UP000186313">
    <property type="component" value="Unassembled WGS sequence"/>
</dbReference>
<evidence type="ECO:0000256" key="8">
    <source>
        <dbReference type="ARBA" id="ARBA00022833"/>
    </source>
</evidence>
<comment type="similarity">
    <text evidence="3">Belongs to the mannose-6-phosphate isomerase type 1 family.</text>
</comment>
<feature type="binding site" evidence="14">
    <location>
        <position position="148"/>
    </location>
    <ligand>
        <name>Zn(2+)</name>
        <dbReference type="ChEBI" id="CHEBI:29105"/>
    </ligand>
</feature>
<dbReference type="PROSITE" id="PS00965">
    <property type="entry name" value="PMI_I_1"/>
    <property type="match status" value="1"/>
</dbReference>
<evidence type="ECO:0000256" key="2">
    <source>
        <dbReference type="ARBA" id="ARBA00004496"/>
    </source>
</evidence>
<dbReference type="PROSITE" id="PS00966">
    <property type="entry name" value="PMI_I_2"/>
    <property type="match status" value="1"/>
</dbReference>
<evidence type="ECO:0000259" key="16">
    <source>
        <dbReference type="Pfam" id="PF20511"/>
    </source>
</evidence>